<protein>
    <recommendedName>
        <fullName evidence="1">Aminotransferase-like plant mobile domain-containing protein</fullName>
    </recommendedName>
</protein>
<accession>V7BZP1</accession>
<feature type="domain" description="Aminotransferase-like plant mobile" evidence="1">
    <location>
        <begin position="3"/>
        <end position="167"/>
    </location>
</feature>
<evidence type="ECO:0000313" key="2">
    <source>
        <dbReference type="EMBL" id="ESW23359.1"/>
    </source>
</evidence>
<keyword evidence="3" id="KW-1185">Reference proteome</keyword>
<feature type="non-terminal residue" evidence="2">
    <location>
        <position position="1"/>
    </location>
</feature>
<name>V7BZP1_PHAVU</name>
<dbReference type="Pfam" id="PF10536">
    <property type="entry name" value="PMD"/>
    <property type="match status" value="1"/>
</dbReference>
<reference evidence="3" key="1">
    <citation type="journal article" date="2014" name="Nat. Genet.">
        <title>A reference genome for common bean and genome-wide analysis of dual domestications.</title>
        <authorList>
            <person name="Schmutz J."/>
            <person name="McClean P.E."/>
            <person name="Mamidi S."/>
            <person name="Wu G.A."/>
            <person name="Cannon S.B."/>
            <person name="Grimwood J."/>
            <person name="Jenkins J."/>
            <person name="Shu S."/>
            <person name="Song Q."/>
            <person name="Chavarro C."/>
            <person name="Torres-Torres M."/>
            <person name="Geffroy V."/>
            <person name="Moghaddam S.M."/>
            <person name="Gao D."/>
            <person name="Abernathy B."/>
            <person name="Barry K."/>
            <person name="Blair M."/>
            <person name="Brick M.A."/>
            <person name="Chovatia M."/>
            <person name="Gepts P."/>
            <person name="Goodstein D.M."/>
            <person name="Gonzales M."/>
            <person name="Hellsten U."/>
            <person name="Hyten D.L."/>
            <person name="Jia G."/>
            <person name="Kelly J.D."/>
            <person name="Kudrna D."/>
            <person name="Lee R."/>
            <person name="Richard M.M."/>
            <person name="Miklas P.N."/>
            <person name="Osorno J.M."/>
            <person name="Rodrigues J."/>
            <person name="Thareau V."/>
            <person name="Urrea C.A."/>
            <person name="Wang M."/>
            <person name="Yu Y."/>
            <person name="Zhang M."/>
            <person name="Wing R.A."/>
            <person name="Cregan P.B."/>
            <person name="Rokhsar D.S."/>
            <person name="Jackson S.A."/>
        </authorList>
    </citation>
    <scope>NUCLEOTIDE SEQUENCE [LARGE SCALE GENOMIC DNA]</scope>
    <source>
        <strain evidence="3">cv. G19833</strain>
    </source>
</reference>
<evidence type="ECO:0000259" key="1">
    <source>
        <dbReference type="Pfam" id="PF10536"/>
    </source>
</evidence>
<gene>
    <name evidence="2" type="ORF">PHAVU_004G040500g</name>
</gene>
<dbReference type="InterPro" id="IPR019557">
    <property type="entry name" value="AminoTfrase-like_pln_mobile"/>
</dbReference>
<proteinExistence type="predicted"/>
<sequence length="382" mass="43808">LVDVCLGVGLRVGGRKIDLRKSSIISHIRSFFEEGHVTVEMIYSVILKLGNDISSEDFCKLYVLLGLLEFILPTRLGLVHDGLFNLVDDLDKLDMYNWGGLVYEILVDSLCSASKWITWGNMSYIHVDGCVYLLQIWAMEHLFSYKRQVPTSGNKYPRIMHWMNVRVGDHELERGLRKNKIIIFGIIYVNKQVVVELCASNEELCSKFVEEAFDQIGCRITKKKPTKDEVRAMRVKVLQLMRKSEEQELLITSMEKEVNDIVELIARRNCLRRDTQSEVVEVEPLAMDCTYLKKAESSHEDVDEVEPNEEFNSHEDVHEDKQLHVDEVQPNEELVDVCFADIVETIVICSIAPIILFRSNYCGNSKCVSGLILLFINSIVID</sequence>
<organism evidence="2 3">
    <name type="scientific">Phaseolus vulgaris</name>
    <name type="common">Kidney bean</name>
    <name type="synonym">French bean</name>
    <dbReference type="NCBI Taxonomy" id="3885"/>
    <lineage>
        <taxon>Eukaryota</taxon>
        <taxon>Viridiplantae</taxon>
        <taxon>Streptophyta</taxon>
        <taxon>Embryophyta</taxon>
        <taxon>Tracheophyta</taxon>
        <taxon>Spermatophyta</taxon>
        <taxon>Magnoliopsida</taxon>
        <taxon>eudicotyledons</taxon>
        <taxon>Gunneridae</taxon>
        <taxon>Pentapetalae</taxon>
        <taxon>rosids</taxon>
        <taxon>fabids</taxon>
        <taxon>Fabales</taxon>
        <taxon>Fabaceae</taxon>
        <taxon>Papilionoideae</taxon>
        <taxon>50 kb inversion clade</taxon>
        <taxon>NPAAA clade</taxon>
        <taxon>indigoferoid/millettioid clade</taxon>
        <taxon>Phaseoleae</taxon>
        <taxon>Phaseolus</taxon>
    </lineage>
</organism>
<dbReference type="OrthoDB" id="684301at2759"/>
<dbReference type="Proteomes" id="UP000000226">
    <property type="component" value="Chromosome 4"/>
</dbReference>
<dbReference type="EMBL" id="CM002291">
    <property type="protein sequence ID" value="ESW23359.1"/>
    <property type="molecule type" value="Genomic_DNA"/>
</dbReference>
<dbReference type="AlphaFoldDB" id="V7BZP1"/>
<evidence type="ECO:0000313" key="3">
    <source>
        <dbReference type="Proteomes" id="UP000000226"/>
    </source>
</evidence>